<feature type="region of interest" description="Disordered" evidence="1">
    <location>
        <begin position="204"/>
        <end position="233"/>
    </location>
</feature>
<dbReference type="OrthoDB" id="5350145at2759"/>
<protein>
    <submittedName>
        <fullName evidence="2">Uncharacterized protein</fullName>
    </submittedName>
</protein>
<name>A0A3N4LLN2_9PEZI</name>
<dbReference type="AlphaFoldDB" id="A0A3N4LLN2"/>
<evidence type="ECO:0000256" key="1">
    <source>
        <dbReference type="SAM" id="MobiDB-lite"/>
    </source>
</evidence>
<evidence type="ECO:0000313" key="3">
    <source>
        <dbReference type="Proteomes" id="UP000267821"/>
    </source>
</evidence>
<evidence type="ECO:0000313" key="2">
    <source>
        <dbReference type="EMBL" id="RPB22658.1"/>
    </source>
</evidence>
<dbReference type="InParanoid" id="A0A3N4LLN2"/>
<accession>A0A3N4LLN2</accession>
<feature type="compositionally biased region" description="Low complexity" evidence="1">
    <location>
        <begin position="35"/>
        <end position="50"/>
    </location>
</feature>
<proteinExistence type="predicted"/>
<organism evidence="2 3">
    <name type="scientific">Terfezia boudieri ATCC MYA-4762</name>
    <dbReference type="NCBI Taxonomy" id="1051890"/>
    <lineage>
        <taxon>Eukaryota</taxon>
        <taxon>Fungi</taxon>
        <taxon>Dikarya</taxon>
        <taxon>Ascomycota</taxon>
        <taxon>Pezizomycotina</taxon>
        <taxon>Pezizomycetes</taxon>
        <taxon>Pezizales</taxon>
        <taxon>Pezizaceae</taxon>
        <taxon>Terfezia</taxon>
    </lineage>
</organism>
<keyword evidence="3" id="KW-1185">Reference proteome</keyword>
<sequence length="455" mass="49708">MDTSETISPTPTKPSFDPIFLSGVSEPTTAISRVPSRLPSPAASDSAPYSPTIPCNLPPSPSASPIPLLSGEALSKPTLLTLPSEILRHILWYCSSPSPNLFRLARDQIYIDRMRRNLPDLPIGTAKALYATCHSLRHFLLDLGLRGEGLRIQSTCGILGWKLTPPIWSIAKEINLRWDDGGMIIWPFGVEEAQWKLIKSRSDATYGPQTPVEEPPTQPPKRADQINMSGGKPKDLKAYMEACRAYIKRPPPPPPAAKKHKPGVREEVGMLLSGCGRLETLTMDFPGALEVFTEVVMGLKEEEILGALGNLKTLTLRNGSEMCFPPPKKLCVAISRLHGVEAVSVQGNCGGRDGLFSVRDRRKRGVYVAEGGEYGDVVGSLWGWECEALEMPKKPGKLRICTFLGMPGLGEGAEGRSSGVWSTVFNGWPGESRLLVEGMEMLVGEELKGWVWRGD</sequence>
<gene>
    <name evidence="2" type="ORF">L211DRAFT_850412</name>
</gene>
<dbReference type="Proteomes" id="UP000267821">
    <property type="component" value="Unassembled WGS sequence"/>
</dbReference>
<dbReference type="EMBL" id="ML121550">
    <property type="protein sequence ID" value="RPB22658.1"/>
    <property type="molecule type" value="Genomic_DNA"/>
</dbReference>
<reference evidence="2 3" key="1">
    <citation type="journal article" date="2018" name="Nat. Ecol. Evol.">
        <title>Pezizomycetes genomes reveal the molecular basis of ectomycorrhizal truffle lifestyle.</title>
        <authorList>
            <person name="Murat C."/>
            <person name="Payen T."/>
            <person name="Noel B."/>
            <person name="Kuo A."/>
            <person name="Morin E."/>
            <person name="Chen J."/>
            <person name="Kohler A."/>
            <person name="Krizsan K."/>
            <person name="Balestrini R."/>
            <person name="Da Silva C."/>
            <person name="Montanini B."/>
            <person name="Hainaut M."/>
            <person name="Levati E."/>
            <person name="Barry K.W."/>
            <person name="Belfiori B."/>
            <person name="Cichocki N."/>
            <person name="Clum A."/>
            <person name="Dockter R.B."/>
            <person name="Fauchery L."/>
            <person name="Guy J."/>
            <person name="Iotti M."/>
            <person name="Le Tacon F."/>
            <person name="Lindquist E.A."/>
            <person name="Lipzen A."/>
            <person name="Malagnac F."/>
            <person name="Mello A."/>
            <person name="Molinier V."/>
            <person name="Miyauchi S."/>
            <person name="Poulain J."/>
            <person name="Riccioni C."/>
            <person name="Rubini A."/>
            <person name="Sitrit Y."/>
            <person name="Splivallo R."/>
            <person name="Traeger S."/>
            <person name="Wang M."/>
            <person name="Zifcakova L."/>
            <person name="Wipf D."/>
            <person name="Zambonelli A."/>
            <person name="Paolocci F."/>
            <person name="Nowrousian M."/>
            <person name="Ottonello S."/>
            <person name="Baldrian P."/>
            <person name="Spatafora J.W."/>
            <person name="Henrissat B."/>
            <person name="Nagy L.G."/>
            <person name="Aury J.M."/>
            <person name="Wincker P."/>
            <person name="Grigoriev I.V."/>
            <person name="Bonfante P."/>
            <person name="Martin F.M."/>
        </authorList>
    </citation>
    <scope>NUCLEOTIDE SEQUENCE [LARGE SCALE GENOMIC DNA]</scope>
    <source>
        <strain evidence="2 3">ATCC MYA-4762</strain>
    </source>
</reference>
<feature type="region of interest" description="Disordered" evidence="1">
    <location>
        <begin position="31"/>
        <end position="54"/>
    </location>
</feature>